<evidence type="ECO:0000313" key="2">
    <source>
        <dbReference type="EMBL" id="PIP64071.1"/>
    </source>
</evidence>
<proteinExistence type="predicted"/>
<gene>
    <name evidence="2" type="ORF">COW96_04550</name>
</gene>
<organism evidence="2 3">
    <name type="scientific">Candidatus Roizmanbacteria bacterium CG22_combo_CG10-13_8_21_14_all_33_16</name>
    <dbReference type="NCBI Taxonomy" id="1974859"/>
    <lineage>
        <taxon>Bacteria</taxon>
        <taxon>Candidatus Roizmaniibacteriota</taxon>
    </lineage>
</organism>
<dbReference type="SUPFAM" id="SSF53335">
    <property type="entry name" value="S-adenosyl-L-methionine-dependent methyltransferases"/>
    <property type="match status" value="1"/>
</dbReference>
<feature type="domain" description="Methyltransferase" evidence="1">
    <location>
        <begin position="52"/>
        <end position="147"/>
    </location>
</feature>
<evidence type="ECO:0000259" key="1">
    <source>
        <dbReference type="Pfam" id="PF13649"/>
    </source>
</evidence>
<dbReference type="Gene3D" id="3.40.50.150">
    <property type="entry name" value="Vaccinia Virus protein VP39"/>
    <property type="match status" value="1"/>
</dbReference>
<evidence type="ECO:0000313" key="3">
    <source>
        <dbReference type="Proteomes" id="UP000230802"/>
    </source>
</evidence>
<sequence>MQQIEARKLNEDWGKIWADGYVFEPISLQHDTISVLIFTALRQVENSPGVFLDVGSGPGSRTIPILREFPFLRLVLLDTSQKALSTGKEYASRQNTKADLIKADAFKIPLPDCSVKCVFSNGLNEHFQGDVRQQLFDEMVRVAEIGGSVVVITPNKLNPFHTMNKVIRERRGSWIYGPQYDFTPSELIGRVKNAGLVDIKKYGVGAFTSWIRLFPRNLQRGIVISPTPIGGVNRVLQNLDMDVETGINRLFGREIMVIGRKAK</sequence>
<dbReference type="PANTHER" id="PTHR43591">
    <property type="entry name" value="METHYLTRANSFERASE"/>
    <property type="match status" value="1"/>
</dbReference>
<dbReference type="Proteomes" id="UP000230802">
    <property type="component" value="Unassembled WGS sequence"/>
</dbReference>
<dbReference type="EMBL" id="PCTD01000198">
    <property type="protein sequence ID" value="PIP64071.1"/>
    <property type="molecule type" value="Genomic_DNA"/>
</dbReference>
<accession>A0A2H0C2P9</accession>
<dbReference type="AlphaFoldDB" id="A0A2H0C2P9"/>
<dbReference type="PANTHER" id="PTHR43591:SF24">
    <property type="entry name" value="2-METHOXY-6-POLYPRENYL-1,4-BENZOQUINOL METHYLASE, MITOCHONDRIAL"/>
    <property type="match status" value="1"/>
</dbReference>
<dbReference type="Pfam" id="PF13649">
    <property type="entry name" value="Methyltransf_25"/>
    <property type="match status" value="1"/>
</dbReference>
<name>A0A2H0C2P9_9BACT</name>
<comment type="caution">
    <text evidence="2">The sequence shown here is derived from an EMBL/GenBank/DDBJ whole genome shotgun (WGS) entry which is preliminary data.</text>
</comment>
<reference evidence="2 3" key="1">
    <citation type="submission" date="2017-09" db="EMBL/GenBank/DDBJ databases">
        <title>Depth-based differentiation of microbial function through sediment-hosted aquifers and enrichment of novel symbionts in the deep terrestrial subsurface.</title>
        <authorList>
            <person name="Probst A.J."/>
            <person name="Ladd B."/>
            <person name="Jarett J.K."/>
            <person name="Geller-Mcgrath D.E."/>
            <person name="Sieber C.M."/>
            <person name="Emerson J.B."/>
            <person name="Anantharaman K."/>
            <person name="Thomas B.C."/>
            <person name="Malmstrom R."/>
            <person name="Stieglmeier M."/>
            <person name="Klingl A."/>
            <person name="Woyke T."/>
            <person name="Ryan C.M."/>
            <person name="Banfield J.F."/>
        </authorList>
    </citation>
    <scope>NUCLEOTIDE SEQUENCE [LARGE SCALE GENOMIC DNA]</scope>
    <source>
        <strain evidence="2">CG22_combo_CG10-13_8_21_14_all_33_16</strain>
    </source>
</reference>
<protein>
    <recommendedName>
        <fullName evidence="1">Methyltransferase domain-containing protein</fullName>
    </recommendedName>
</protein>
<dbReference type="GO" id="GO:0008168">
    <property type="term" value="F:methyltransferase activity"/>
    <property type="evidence" value="ECO:0007669"/>
    <property type="project" value="TreeGrafter"/>
</dbReference>
<dbReference type="InterPro" id="IPR029063">
    <property type="entry name" value="SAM-dependent_MTases_sf"/>
</dbReference>
<dbReference type="InterPro" id="IPR041698">
    <property type="entry name" value="Methyltransf_25"/>
</dbReference>
<dbReference type="CDD" id="cd02440">
    <property type="entry name" value="AdoMet_MTases"/>
    <property type="match status" value="1"/>
</dbReference>